<feature type="non-terminal residue" evidence="2">
    <location>
        <position position="1"/>
    </location>
</feature>
<dbReference type="InterPro" id="IPR001619">
    <property type="entry name" value="Sec1-like"/>
</dbReference>
<dbReference type="Proteomes" id="UP000054047">
    <property type="component" value="Unassembled WGS sequence"/>
</dbReference>
<comment type="similarity">
    <text evidence="1">Belongs to the STXBP/unc-18/SEC1 family.</text>
</comment>
<name>A0A0C2HFL2_9BILA</name>
<evidence type="ECO:0000313" key="3">
    <source>
        <dbReference type="Proteomes" id="UP000054047"/>
    </source>
</evidence>
<reference evidence="2 3" key="1">
    <citation type="submission" date="2013-12" db="EMBL/GenBank/DDBJ databases">
        <title>Draft genome of the parsitic nematode Ancylostoma duodenale.</title>
        <authorList>
            <person name="Mitreva M."/>
        </authorList>
    </citation>
    <scope>NUCLEOTIDE SEQUENCE [LARGE SCALE GENOMIC DNA]</scope>
    <source>
        <strain evidence="2 3">Zhejiang</strain>
    </source>
</reference>
<dbReference type="GO" id="GO:0016192">
    <property type="term" value="P:vesicle-mediated transport"/>
    <property type="evidence" value="ECO:0007669"/>
    <property type="project" value="InterPro"/>
</dbReference>
<dbReference type="SUPFAM" id="SSF56815">
    <property type="entry name" value="Sec1/munc18-like (SM) proteins"/>
    <property type="match status" value="1"/>
</dbReference>
<accession>A0A0C2HFL2</accession>
<evidence type="ECO:0000256" key="1">
    <source>
        <dbReference type="ARBA" id="ARBA00009884"/>
    </source>
</evidence>
<gene>
    <name evidence="2" type="ORF">ANCDUO_01301</name>
</gene>
<dbReference type="Pfam" id="PF00995">
    <property type="entry name" value="Sec1"/>
    <property type="match status" value="1"/>
</dbReference>
<evidence type="ECO:0000313" key="2">
    <source>
        <dbReference type="EMBL" id="KIH68361.1"/>
    </source>
</evidence>
<dbReference type="OrthoDB" id="10262287at2759"/>
<sequence>LLYSANSDKIHPFIEETIATGEDVNAALRLIAVHALAANGLKPATLQQYRRMVMQSFGVEALNKLLKLQKMGVVRERGGSGKLTADYAPSMFPHMKKQYDLLPENVSETVGDLTNTSDSAYAYSGYAPLIVRILEEGDRVRWTGWHKTFDGTIGGTILEALSGENAGTGKLGNNLFFPVFFLLGICAT</sequence>
<organism evidence="2 3">
    <name type="scientific">Ancylostoma duodenale</name>
    <dbReference type="NCBI Taxonomy" id="51022"/>
    <lineage>
        <taxon>Eukaryota</taxon>
        <taxon>Metazoa</taxon>
        <taxon>Ecdysozoa</taxon>
        <taxon>Nematoda</taxon>
        <taxon>Chromadorea</taxon>
        <taxon>Rhabditida</taxon>
        <taxon>Rhabditina</taxon>
        <taxon>Rhabditomorpha</taxon>
        <taxon>Strongyloidea</taxon>
        <taxon>Ancylostomatidae</taxon>
        <taxon>Ancylostomatinae</taxon>
        <taxon>Ancylostoma</taxon>
    </lineage>
</organism>
<keyword evidence="3" id="KW-1185">Reference proteome</keyword>
<dbReference type="InterPro" id="IPR043155">
    <property type="entry name" value="VPS33_dom3b"/>
</dbReference>
<proteinExistence type="inferred from homology"/>
<dbReference type="InterPro" id="IPR027482">
    <property type="entry name" value="Sec1-like_dom2"/>
</dbReference>
<dbReference type="Gene3D" id="3.40.50.1910">
    <property type="match status" value="1"/>
</dbReference>
<dbReference type="AlphaFoldDB" id="A0A0C2HFL2"/>
<protein>
    <submittedName>
        <fullName evidence="2">Uncharacterized protein</fullName>
    </submittedName>
</protein>
<dbReference type="EMBL" id="KN726396">
    <property type="protein sequence ID" value="KIH68361.1"/>
    <property type="molecule type" value="Genomic_DNA"/>
</dbReference>
<dbReference type="InterPro" id="IPR036045">
    <property type="entry name" value="Sec1-like_sf"/>
</dbReference>
<dbReference type="Gene3D" id="1.25.40.850">
    <property type="match status" value="1"/>
</dbReference>